<sequence length="50" mass="5531">MHVRRAIWQWVTGLPKGGQGRTVDLPGSAVDALKGHRHLRGPYVFCHPDG</sequence>
<name>A0ABQ6QQ12_9BACT</name>
<comment type="caution">
    <text evidence="1">The sequence shown here is derived from an EMBL/GenBank/DDBJ whole genome shotgun (WGS) entry which is preliminary data.</text>
</comment>
<protein>
    <submittedName>
        <fullName evidence="1">Uncharacterized protein</fullName>
    </submittedName>
</protein>
<proteinExistence type="predicted"/>
<organism evidence="1 2">
    <name type="scientific">Corallococcus caeni</name>
    <dbReference type="NCBI Taxonomy" id="3082388"/>
    <lineage>
        <taxon>Bacteria</taxon>
        <taxon>Pseudomonadati</taxon>
        <taxon>Myxococcota</taxon>
        <taxon>Myxococcia</taxon>
        <taxon>Myxococcales</taxon>
        <taxon>Cystobacterineae</taxon>
        <taxon>Myxococcaceae</taxon>
        <taxon>Corallococcus</taxon>
    </lineage>
</organism>
<evidence type="ECO:0000313" key="1">
    <source>
        <dbReference type="EMBL" id="GMU06116.1"/>
    </source>
</evidence>
<evidence type="ECO:0000313" key="2">
    <source>
        <dbReference type="Proteomes" id="UP001342631"/>
    </source>
</evidence>
<reference evidence="1 2" key="1">
    <citation type="journal article" date="2024" name="Arch. Microbiol.">
        <title>Corallococcus caeni sp. nov., a novel myxobacterium isolated from activated sludge.</title>
        <authorList>
            <person name="Tomita S."/>
            <person name="Nakai R."/>
            <person name="Kuroda K."/>
            <person name="Kurashita H."/>
            <person name="Hatamoto M."/>
            <person name="Yamaguchi T."/>
            <person name="Narihiro T."/>
        </authorList>
    </citation>
    <scope>NUCLEOTIDE SEQUENCE [LARGE SCALE GENOMIC DNA]</scope>
    <source>
        <strain evidence="1 2">NO1</strain>
    </source>
</reference>
<keyword evidence="2" id="KW-1185">Reference proteome</keyword>
<dbReference type="EMBL" id="BTTX01000002">
    <property type="protein sequence ID" value="GMU06116.1"/>
    <property type="molecule type" value="Genomic_DNA"/>
</dbReference>
<gene>
    <name evidence="1" type="ORF">ASNO1_23690</name>
</gene>
<dbReference type="Proteomes" id="UP001342631">
    <property type="component" value="Unassembled WGS sequence"/>
</dbReference>
<accession>A0ABQ6QQ12</accession>